<dbReference type="Pfam" id="PF08901">
    <property type="entry name" value="DUF1847"/>
    <property type="match status" value="1"/>
</dbReference>
<evidence type="ECO:0008006" key="5">
    <source>
        <dbReference type="Google" id="ProtNLM"/>
    </source>
</evidence>
<name>A0A7G9YL47_9EURY</name>
<gene>
    <name evidence="2" type="ORF">BELEBKFC_00003</name>
    <name evidence="4" type="ORF">IBEPLGGF_00011</name>
    <name evidence="3" type="ORF">KMCHGNIM_00006</name>
    <name evidence="1" type="ORF">LBIJHIGM_00003</name>
</gene>
<evidence type="ECO:0000313" key="1">
    <source>
        <dbReference type="EMBL" id="QNO41313.1"/>
    </source>
</evidence>
<dbReference type="EMBL" id="MT630748">
    <property type="protein sequence ID" value="QNO42516.1"/>
    <property type="molecule type" value="Genomic_DNA"/>
</dbReference>
<dbReference type="EMBL" id="MT630619">
    <property type="protein sequence ID" value="QNO41313.1"/>
    <property type="molecule type" value="Genomic_DNA"/>
</dbReference>
<protein>
    <recommendedName>
        <fullName evidence="5">Metal-binding protein</fullName>
    </recommendedName>
</protein>
<accession>A0A7G9YL47</accession>
<sequence length="190" mass="20900">MKCALCESKDCRQGKNCTKTATDIDYTPAKGTMRIASEVESKYMELTRLEELILFCKKMKFKRVGIAFCIGLSAEARIVHEILTRDFEVHSVCCKVGGTDKGDLGLVKIRDPGAHETMCNPLGQAAILNAEGTELNIIIGLCIGHDILFTEHSDAPVTTLAVKDRVLAHNPLGAVYSRYYLGNVFGMESR</sequence>
<dbReference type="EMBL" id="MT630698">
    <property type="protein sequence ID" value="QNO42012.1"/>
    <property type="molecule type" value="Genomic_DNA"/>
</dbReference>
<reference evidence="4" key="1">
    <citation type="submission" date="2020-06" db="EMBL/GenBank/DDBJ databases">
        <title>Unique genomic features of the anaerobic methanotrophic archaea.</title>
        <authorList>
            <person name="Chadwick G.L."/>
            <person name="Skennerton C.T."/>
            <person name="Laso-Perez R."/>
            <person name="Leu A.O."/>
            <person name="Speth D.R."/>
            <person name="Yu H."/>
            <person name="Morgan-Lang C."/>
            <person name="Hatzenpichler R."/>
            <person name="Goudeau D."/>
            <person name="Malmstrom R."/>
            <person name="Brazelton W.J."/>
            <person name="Woyke T."/>
            <person name="Hallam S.J."/>
            <person name="Tyson G.W."/>
            <person name="Wegener G."/>
            <person name="Boetius A."/>
            <person name="Orphan V."/>
        </authorList>
    </citation>
    <scope>NUCLEOTIDE SEQUENCE</scope>
</reference>
<evidence type="ECO:0000313" key="2">
    <source>
        <dbReference type="EMBL" id="QNO42012.1"/>
    </source>
</evidence>
<proteinExistence type="predicted"/>
<dbReference type="InterPro" id="IPR014997">
    <property type="entry name" value="DUF1847"/>
</dbReference>
<dbReference type="AlphaFoldDB" id="A0A7G9YL47"/>
<evidence type="ECO:0000313" key="3">
    <source>
        <dbReference type="EMBL" id="QNO42516.1"/>
    </source>
</evidence>
<organism evidence="4">
    <name type="scientific">Candidatus Methanogaster sp. ANME-2c ERB4</name>
    <dbReference type="NCBI Taxonomy" id="2759911"/>
    <lineage>
        <taxon>Archaea</taxon>
        <taxon>Methanobacteriati</taxon>
        <taxon>Methanobacteriota</taxon>
        <taxon>Stenosarchaea group</taxon>
        <taxon>Methanomicrobia</taxon>
        <taxon>Methanosarcinales</taxon>
        <taxon>ANME-2 cluster</taxon>
        <taxon>Candidatus Methanogasteraceae</taxon>
        <taxon>Candidatus Methanogaster</taxon>
    </lineage>
</organism>
<evidence type="ECO:0000313" key="4">
    <source>
        <dbReference type="EMBL" id="QNO48731.1"/>
    </source>
</evidence>
<dbReference type="EMBL" id="MT631360">
    <property type="protein sequence ID" value="QNO48731.1"/>
    <property type="molecule type" value="Genomic_DNA"/>
</dbReference>